<evidence type="ECO:0000313" key="3">
    <source>
        <dbReference type="Proteomes" id="UP000528286"/>
    </source>
</evidence>
<sequence length="308" mass="34664">MTALPDKGIRLSRNGPAPSVAACIYEGQVMHQRLKPFGHRFNYRVFSLMIDLDRLEEADGLARGFSVNRFNWVAFHERDHLDEGETDLARTARRRFREGGVTEPLARILLVSYPRVLGKVFNPLAVYYGYDAEGELRGMTYEVRNTFGGLHRYVCPVVPGAMSEAGLRQQADKIFRVSPFVEMNMRYHFRMLPPGEEVRWRILETDPEGPLLSATFAGSRRPLDAATLLRVLARVPLLPITVLGGIHWEALKIWLKGAKFIPESKKVTNATDSSQLPSANFHPRLEPDAAGSRSTSGDGHGLRLQLKR</sequence>
<name>A0A7W6J585_9HYPH</name>
<protein>
    <recommendedName>
        <fullName evidence="4">DUF1365 domain-containing protein</fullName>
    </recommendedName>
</protein>
<proteinExistence type="predicted"/>
<keyword evidence="3" id="KW-1185">Reference proteome</keyword>
<dbReference type="PANTHER" id="PTHR33973:SF4">
    <property type="entry name" value="OS07G0153300 PROTEIN"/>
    <property type="match status" value="1"/>
</dbReference>
<feature type="compositionally biased region" description="Polar residues" evidence="1">
    <location>
        <begin position="269"/>
        <end position="278"/>
    </location>
</feature>
<evidence type="ECO:0000256" key="1">
    <source>
        <dbReference type="SAM" id="MobiDB-lite"/>
    </source>
</evidence>
<dbReference type="Pfam" id="PF07103">
    <property type="entry name" value="DUF1365"/>
    <property type="match status" value="1"/>
</dbReference>
<evidence type="ECO:0008006" key="4">
    <source>
        <dbReference type="Google" id="ProtNLM"/>
    </source>
</evidence>
<feature type="region of interest" description="Disordered" evidence="1">
    <location>
        <begin position="269"/>
        <end position="308"/>
    </location>
</feature>
<accession>A0A7W6J585</accession>
<dbReference type="EMBL" id="JACIEZ010000003">
    <property type="protein sequence ID" value="MBB4065010.1"/>
    <property type="molecule type" value="Genomic_DNA"/>
</dbReference>
<evidence type="ECO:0000313" key="2">
    <source>
        <dbReference type="EMBL" id="MBB4065010.1"/>
    </source>
</evidence>
<gene>
    <name evidence="2" type="ORF">GGR23_002197</name>
</gene>
<dbReference type="Proteomes" id="UP000528286">
    <property type="component" value="Unassembled WGS sequence"/>
</dbReference>
<organism evidence="2 3">
    <name type="scientific">Gellertiella hungarica</name>
    <dbReference type="NCBI Taxonomy" id="1572859"/>
    <lineage>
        <taxon>Bacteria</taxon>
        <taxon>Pseudomonadati</taxon>
        <taxon>Pseudomonadota</taxon>
        <taxon>Alphaproteobacteria</taxon>
        <taxon>Hyphomicrobiales</taxon>
        <taxon>Rhizobiaceae</taxon>
        <taxon>Gellertiella</taxon>
    </lineage>
</organism>
<dbReference type="InterPro" id="IPR010775">
    <property type="entry name" value="DUF1365"/>
</dbReference>
<dbReference type="RefSeq" id="WP_183366291.1">
    <property type="nucleotide sequence ID" value="NZ_JACIEZ010000003.1"/>
</dbReference>
<comment type="caution">
    <text evidence="2">The sequence shown here is derived from an EMBL/GenBank/DDBJ whole genome shotgun (WGS) entry which is preliminary data.</text>
</comment>
<reference evidence="2 3" key="1">
    <citation type="submission" date="2020-08" db="EMBL/GenBank/DDBJ databases">
        <title>Genomic Encyclopedia of Type Strains, Phase IV (KMG-IV): sequencing the most valuable type-strain genomes for metagenomic binning, comparative biology and taxonomic classification.</title>
        <authorList>
            <person name="Goeker M."/>
        </authorList>
    </citation>
    <scope>NUCLEOTIDE SEQUENCE [LARGE SCALE GENOMIC DNA]</scope>
    <source>
        <strain evidence="2 3">DSM 29853</strain>
    </source>
</reference>
<dbReference type="PANTHER" id="PTHR33973">
    <property type="entry name" value="OS07G0153300 PROTEIN"/>
    <property type="match status" value="1"/>
</dbReference>
<dbReference type="AlphaFoldDB" id="A0A7W6J585"/>